<dbReference type="PANTHER" id="PTHR32089:SF112">
    <property type="entry name" value="LYSOZYME-LIKE PROTEIN-RELATED"/>
    <property type="match status" value="1"/>
</dbReference>
<dbReference type="PANTHER" id="PTHR32089">
    <property type="entry name" value="METHYL-ACCEPTING CHEMOTAXIS PROTEIN MCPB"/>
    <property type="match status" value="1"/>
</dbReference>
<keyword evidence="4" id="KW-0812">Transmembrane</keyword>
<keyword evidence="1 3" id="KW-0807">Transducer</keyword>
<dbReference type="EMBL" id="HE663493">
    <property type="protein sequence ID" value="CCG07522.1"/>
    <property type="molecule type" value="Genomic_DNA"/>
</dbReference>
<dbReference type="AlphaFoldDB" id="H6SRJ3"/>
<comment type="similarity">
    <text evidence="2">Belongs to the methyl-accepting chemotaxis (MCP) protein family.</text>
</comment>
<dbReference type="InterPro" id="IPR003660">
    <property type="entry name" value="HAMP_dom"/>
</dbReference>
<keyword evidence="4" id="KW-1133">Transmembrane helix</keyword>
<dbReference type="InterPro" id="IPR004089">
    <property type="entry name" value="MCPsignal_dom"/>
</dbReference>
<gene>
    <name evidence="7" type="ORF">RSPPHO_00896</name>
</gene>
<evidence type="ECO:0000256" key="4">
    <source>
        <dbReference type="SAM" id="Phobius"/>
    </source>
</evidence>
<dbReference type="KEGG" id="rpm:RSPPHO_00896"/>
<dbReference type="PATRIC" id="fig|1150469.3.peg.1030"/>
<evidence type="ECO:0000259" key="6">
    <source>
        <dbReference type="PROSITE" id="PS50885"/>
    </source>
</evidence>
<evidence type="ECO:0000259" key="5">
    <source>
        <dbReference type="PROSITE" id="PS50111"/>
    </source>
</evidence>
<dbReference type="eggNOG" id="COG0840">
    <property type="taxonomic scope" value="Bacteria"/>
</dbReference>
<dbReference type="SUPFAM" id="SSF58104">
    <property type="entry name" value="Methyl-accepting chemotaxis protein (MCP) signaling domain"/>
    <property type="match status" value="1"/>
</dbReference>
<dbReference type="Gene3D" id="1.10.287.950">
    <property type="entry name" value="Methyl-accepting chemotaxis protein"/>
    <property type="match status" value="1"/>
</dbReference>
<dbReference type="PROSITE" id="PS50111">
    <property type="entry name" value="CHEMOTAXIS_TRANSDUC_2"/>
    <property type="match status" value="1"/>
</dbReference>
<feature type="transmembrane region" description="Helical" evidence="4">
    <location>
        <begin position="329"/>
        <end position="350"/>
    </location>
</feature>
<dbReference type="SMART" id="SM00283">
    <property type="entry name" value="MA"/>
    <property type="match status" value="1"/>
</dbReference>
<dbReference type="STRING" id="1150469.RSPPHO_00896"/>
<dbReference type="GO" id="GO:0007165">
    <property type="term" value="P:signal transduction"/>
    <property type="evidence" value="ECO:0007669"/>
    <property type="project" value="UniProtKB-KW"/>
</dbReference>
<keyword evidence="4" id="KW-0472">Membrane</keyword>
<dbReference type="SMART" id="SM00304">
    <property type="entry name" value="HAMP"/>
    <property type="match status" value="1"/>
</dbReference>
<organism evidence="7 8">
    <name type="scientific">Pararhodospirillum photometricum DSM 122</name>
    <dbReference type="NCBI Taxonomy" id="1150469"/>
    <lineage>
        <taxon>Bacteria</taxon>
        <taxon>Pseudomonadati</taxon>
        <taxon>Pseudomonadota</taxon>
        <taxon>Alphaproteobacteria</taxon>
        <taxon>Rhodospirillales</taxon>
        <taxon>Rhodospirillaceae</taxon>
        <taxon>Pararhodospirillum</taxon>
    </lineage>
</organism>
<evidence type="ECO:0000256" key="1">
    <source>
        <dbReference type="ARBA" id="ARBA00023224"/>
    </source>
</evidence>
<dbReference type="Pfam" id="PF00672">
    <property type="entry name" value="HAMP"/>
    <property type="match status" value="1"/>
</dbReference>
<feature type="domain" description="HAMP" evidence="6">
    <location>
        <begin position="351"/>
        <end position="404"/>
    </location>
</feature>
<sequence>MLRLPLGTKRSFRPSRRQAGMTGMAYAVALQPVEDRPWRRLHWPSFPWPGVPIAARIIALGLLGLVAFAGAVGIHLVGEHENTRALERRAVFRDLDRTLQEVGRTALALRLAHLTVVHGPASAEQAALDEFARLSARTRETLGRLDPLAATSGLTPPPRLHDEARGFDALMTQVATHSRAVGRTEDSGLRGALKAPIDQIERELAQWPNVGGIMGKLSQLKRYEQAFFITPSPDTLGRLRKAATECDFALMGGPFDASTAGQLSAALTGYVKSLGDYIKAVETREAASTALEASLSTFDATLGTLSEQSATALAAAEDGFARAHARTQAALFGGSGALLLLFLLAAGGVARSIYQPLRQMEAAMHALAGGATDVMIPGLGRRDELGRMAAAVLVFKHNAAEVHALQEERQRQRAQAEASRRQAVMTLAETCEASVHHLATDLDTAATQLCGESRRMAEEATRTRETGLAVAAALQGAAVTMAQVVDSSGTLLESTATVRRHLTDSLQAIDTAHAGTREASQRVDALADAATCIGHVVDLIGAISGQTQLLALNATIEAARAGEAGKGFAVVAGEVKTLAGQTTRATSEIVSQVERIQAEIGHTIAGITTSSDAVSRVHAITHTLARAMDTQHEAMTGIAGAVEDAAGVMTALGGSLETMDQAMRASTETAGTLTRTAGHLAQQTTALGQEVEEFLANVRASA</sequence>
<feature type="domain" description="Methyl-accepting transducer" evidence="5">
    <location>
        <begin position="438"/>
        <end position="681"/>
    </location>
</feature>
<evidence type="ECO:0000256" key="3">
    <source>
        <dbReference type="PROSITE-ProRule" id="PRU00284"/>
    </source>
</evidence>
<dbReference type="CDD" id="cd06225">
    <property type="entry name" value="HAMP"/>
    <property type="match status" value="1"/>
</dbReference>
<dbReference type="Proteomes" id="UP000033220">
    <property type="component" value="Chromosome DSM 122"/>
</dbReference>
<evidence type="ECO:0000313" key="7">
    <source>
        <dbReference type="EMBL" id="CCG07522.1"/>
    </source>
</evidence>
<dbReference type="HOGENOM" id="CLU_000445_107_27_5"/>
<dbReference type="PROSITE" id="PS50885">
    <property type="entry name" value="HAMP"/>
    <property type="match status" value="1"/>
</dbReference>
<name>H6SRJ3_PARPM</name>
<proteinExistence type="inferred from homology"/>
<dbReference type="GO" id="GO:0016020">
    <property type="term" value="C:membrane"/>
    <property type="evidence" value="ECO:0007669"/>
    <property type="project" value="InterPro"/>
</dbReference>
<dbReference type="Pfam" id="PF00015">
    <property type="entry name" value="MCPsignal"/>
    <property type="match status" value="1"/>
</dbReference>
<reference evidence="7 8" key="1">
    <citation type="submission" date="2012-02" db="EMBL/GenBank/DDBJ databases">
        <title>Shotgun genome sequence of Phaeospirillum photometricum DSM 122.</title>
        <authorList>
            <person name="Duquesne K."/>
            <person name="Sturgis J."/>
        </authorList>
    </citation>
    <scope>NUCLEOTIDE SEQUENCE [LARGE SCALE GENOMIC DNA]</scope>
    <source>
        <strain evidence="8">DSM122</strain>
    </source>
</reference>
<dbReference type="Gene3D" id="6.10.340.10">
    <property type="match status" value="1"/>
</dbReference>
<feature type="transmembrane region" description="Helical" evidence="4">
    <location>
        <begin position="53"/>
        <end position="78"/>
    </location>
</feature>
<keyword evidence="8" id="KW-1185">Reference proteome</keyword>
<evidence type="ECO:0000313" key="8">
    <source>
        <dbReference type="Proteomes" id="UP000033220"/>
    </source>
</evidence>
<protein>
    <submittedName>
        <fullName evidence="7">Chemotaxis sensory transducer</fullName>
    </submittedName>
</protein>
<accession>H6SRJ3</accession>
<evidence type="ECO:0000256" key="2">
    <source>
        <dbReference type="ARBA" id="ARBA00029447"/>
    </source>
</evidence>